<dbReference type="Gene3D" id="2.60.120.330">
    <property type="entry name" value="B-lactam Antibiotic, Isopenicillin N Synthase, Chain"/>
    <property type="match status" value="1"/>
</dbReference>
<dbReference type="GO" id="GO:0016491">
    <property type="term" value="F:oxidoreductase activity"/>
    <property type="evidence" value="ECO:0007669"/>
    <property type="project" value="UniProtKB-KW"/>
</dbReference>
<dbReference type="Pfam" id="PF14226">
    <property type="entry name" value="DIOX_N"/>
    <property type="match status" value="1"/>
</dbReference>
<protein>
    <submittedName>
        <fullName evidence="4">2-oxoglutarate/FeII oxygenase</fullName>
    </submittedName>
</protein>
<reference evidence="4" key="1">
    <citation type="journal article" date="2017" name="J. Nat. Prod.">
        <title>Structural Revision and Biosynthesis of the Fungal Phytotoxins Phyllostictines A and B.</title>
        <authorList>
            <person name="Trenti F."/>
            <person name="Cox R.J."/>
        </authorList>
    </citation>
    <scope>NUCLEOTIDE SEQUENCE</scope>
</reference>
<dbReference type="GO" id="GO:0046872">
    <property type="term" value="F:metal ion binding"/>
    <property type="evidence" value="ECO:0007669"/>
    <property type="project" value="UniProtKB-KW"/>
</dbReference>
<dbReference type="EMBL" id="KY682688">
    <property type="protein sequence ID" value="ARP51719.1"/>
    <property type="molecule type" value="Genomic_DNA"/>
</dbReference>
<name>A0A1X9PXY3_9PEZI</name>
<dbReference type="PROSITE" id="PS51471">
    <property type="entry name" value="FE2OG_OXY"/>
    <property type="match status" value="1"/>
</dbReference>
<keyword evidence="2" id="KW-0560">Oxidoreductase</keyword>
<dbReference type="Pfam" id="PF03171">
    <property type="entry name" value="2OG-FeII_Oxy"/>
    <property type="match status" value="1"/>
</dbReference>
<dbReference type="InterPro" id="IPR044861">
    <property type="entry name" value="IPNS-like_FE2OG_OXY"/>
</dbReference>
<keyword evidence="2" id="KW-0479">Metal-binding</keyword>
<gene>
    <name evidence="4" type="primary">phyL8</name>
</gene>
<evidence type="ECO:0000256" key="1">
    <source>
        <dbReference type="ARBA" id="ARBA00008056"/>
    </source>
</evidence>
<keyword evidence="2" id="KW-0408">Iron</keyword>
<dbReference type="InterPro" id="IPR005123">
    <property type="entry name" value="Oxoglu/Fe-dep_dioxygenase_dom"/>
</dbReference>
<evidence type="ECO:0000259" key="3">
    <source>
        <dbReference type="PROSITE" id="PS51471"/>
    </source>
</evidence>
<organism evidence="4">
    <name type="scientific">Phyllosticta cirsii</name>
    <dbReference type="NCBI Taxonomy" id="1986016"/>
    <lineage>
        <taxon>Eukaryota</taxon>
        <taxon>Fungi</taxon>
        <taxon>Dikarya</taxon>
        <taxon>Ascomycota</taxon>
        <taxon>Pezizomycotina</taxon>
        <taxon>Dothideomycetes</taxon>
        <taxon>Dothideomycetes incertae sedis</taxon>
        <taxon>Botryosphaeriales</taxon>
        <taxon>Phyllostictaceae</taxon>
        <taxon>Phyllosticta</taxon>
    </lineage>
</organism>
<dbReference type="PANTHER" id="PTHR47990">
    <property type="entry name" value="2-OXOGLUTARATE (2OG) AND FE(II)-DEPENDENT OXYGENASE SUPERFAMILY PROTEIN-RELATED"/>
    <property type="match status" value="1"/>
</dbReference>
<dbReference type="SUPFAM" id="SSF51197">
    <property type="entry name" value="Clavaminate synthase-like"/>
    <property type="match status" value="1"/>
</dbReference>
<comment type="similarity">
    <text evidence="1 2">Belongs to the iron/ascorbate-dependent oxidoreductase family.</text>
</comment>
<evidence type="ECO:0000256" key="2">
    <source>
        <dbReference type="RuleBase" id="RU003682"/>
    </source>
</evidence>
<proteinExistence type="inferred from homology"/>
<feature type="domain" description="Fe2OG dioxygenase" evidence="3">
    <location>
        <begin position="176"/>
        <end position="280"/>
    </location>
</feature>
<sequence>MSSSSANLELPIIDLSPYLNSTKREDKDKVITQVRDAARQYGFFQIRGHGIPVNLQRDLVKAMDHVFDLPEEEKLSMSFLENPCRRGYEAQGMSHRVGDPLPDAKECFFIGQEDATVEAAGFFGPNVWPSLPDASFRTPVWEHYQKTRELGKTIWTILIEGLGQSASLIDAFAKRPVVPMKMIRYPPHSTAREGQFGIGAHTDFGGVTILFQQPSKDGLEVWHEGKQDWIEVPAQEDVYVINCGDMVERWSGGTYKSARHRVINKVQGKRLSCATFWHGDVHATNPFSSDNADKETVGRLLVKRFRKQYSFEKDIIALVGEA</sequence>
<evidence type="ECO:0000313" key="4">
    <source>
        <dbReference type="EMBL" id="ARP51719.1"/>
    </source>
</evidence>
<dbReference type="GO" id="GO:0044283">
    <property type="term" value="P:small molecule biosynthetic process"/>
    <property type="evidence" value="ECO:0007669"/>
    <property type="project" value="UniProtKB-ARBA"/>
</dbReference>
<dbReference type="InterPro" id="IPR050231">
    <property type="entry name" value="Iron_ascorbate_oxido_reductase"/>
</dbReference>
<accession>A0A1X9PXY3</accession>
<dbReference type="InterPro" id="IPR026992">
    <property type="entry name" value="DIOX_N"/>
</dbReference>
<dbReference type="AlphaFoldDB" id="A0A1X9PXY3"/>
<dbReference type="InterPro" id="IPR027443">
    <property type="entry name" value="IPNS-like_sf"/>
</dbReference>